<evidence type="ECO:0000256" key="25">
    <source>
        <dbReference type="SAM" id="SignalP"/>
    </source>
</evidence>
<dbReference type="PROSITE" id="PS00134">
    <property type="entry name" value="TRYPSIN_HIS"/>
    <property type="match status" value="1"/>
</dbReference>
<dbReference type="Ensembl" id="ENSMODT00000005701.4">
    <property type="protein sequence ID" value="ENSMODP00000005582.3"/>
    <property type="gene ID" value="ENSMODG00000004523.4"/>
</dbReference>
<reference evidence="30 31" key="1">
    <citation type="journal article" date="2007" name="Nature">
        <title>Genome of the marsupial Monodelphis domestica reveals innovation in non-coding sequences.</title>
        <authorList>
            <person name="Mikkelsen T.S."/>
            <person name="Wakefield M.J."/>
            <person name="Aken B."/>
            <person name="Amemiya C.T."/>
            <person name="Chang J.L."/>
            <person name="Duke S."/>
            <person name="Garber M."/>
            <person name="Gentles A.J."/>
            <person name="Goodstadt L."/>
            <person name="Heger A."/>
            <person name="Jurka J."/>
            <person name="Kamal M."/>
            <person name="Mauceli E."/>
            <person name="Searle S.M."/>
            <person name="Sharpe T."/>
            <person name="Baker M.L."/>
            <person name="Batzer M.A."/>
            <person name="Benos P.V."/>
            <person name="Belov K."/>
            <person name="Clamp M."/>
            <person name="Cook A."/>
            <person name="Cuff J."/>
            <person name="Das R."/>
            <person name="Davidow L."/>
            <person name="Deakin J.E."/>
            <person name="Fazzari M.J."/>
            <person name="Glass J.L."/>
            <person name="Grabherr M."/>
            <person name="Greally J.M."/>
            <person name="Gu W."/>
            <person name="Hore T.A."/>
            <person name="Huttley G.A."/>
            <person name="Kleber M."/>
            <person name="Jirtle R.L."/>
            <person name="Koina E."/>
            <person name="Lee J.T."/>
            <person name="Mahony S."/>
            <person name="Marra M.A."/>
            <person name="Miller R.D."/>
            <person name="Nicholls R.D."/>
            <person name="Oda M."/>
            <person name="Papenfuss A.T."/>
            <person name="Parra Z.E."/>
            <person name="Pollock D.D."/>
            <person name="Ray D.A."/>
            <person name="Schein J.E."/>
            <person name="Speed T.P."/>
            <person name="Thompson K."/>
            <person name="VandeBerg J.L."/>
            <person name="Wade C.M."/>
            <person name="Walker J.A."/>
            <person name="Waters P.D."/>
            <person name="Webber C."/>
            <person name="Weidman J.R."/>
            <person name="Xie X."/>
            <person name="Zody M.C."/>
            <person name="Baldwin J."/>
            <person name="Abdouelleil A."/>
            <person name="Abdulkadir J."/>
            <person name="Abebe A."/>
            <person name="Abera B."/>
            <person name="Abreu J."/>
            <person name="Acer S.C."/>
            <person name="Aftuck L."/>
            <person name="Alexander A."/>
            <person name="An P."/>
            <person name="Anderson E."/>
            <person name="Anderson S."/>
            <person name="Arachi H."/>
            <person name="Azer M."/>
            <person name="Bachantsang P."/>
            <person name="Barry A."/>
            <person name="Bayul T."/>
            <person name="Berlin A."/>
            <person name="Bessette D."/>
            <person name="Bloom T."/>
            <person name="Bloom T."/>
            <person name="Boguslavskiy L."/>
            <person name="Bonnet C."/>
            <person name="Boukhgalter B."/>
            <person name="Bourzgui I."/>
            <person name="Brown A."/>
            <person name="Cahill P."/>
            <person name="Channer S."/>
            <person name="Cheshatsang Y."/>
            <person name="Chuda L."/>
            <person name="Citroen M."/>
            <person name="Collymore A."/>
            <person name="Cooke P."/>
            <person name="Costello M."/>
            <person name="D'Aco K."/>
            <person name="Daza R."/>
            <person name="De Haan G."/>
            <person name="DeGray S."/>
            <person name="DeMaso C."/>
            <person name="Dhargay N."/>
            <person name="Dooley K."/>
            <person name="Dooley E."/>
            <person name="Doricent M."/>
            <person name="Dorje P."/>
            <person name="Dorjee K."/>
            <person name="Dupes A."/>
            <person name="Elong R."/>
            <person name="Falk J."/>
            <person name="Farina A."/>
            <person name="Faro S."/>
            <person name="Ferguson D."/>
            <person name="Fisher S."/>
            <person name="Foley C.D."/>
            <person name="Franke A."/>
            <person name="Friedrich D."/>
            <person name="Gadbois L."/>
            <person name="Gearin G."/>
            <person name="Gearin C.R."/>
            <person name="Giannoukos G."/>
            <person name="Goode T."/>
            <person name="Graham J."/>
            <person name="Grandbois E."/>
            <person name="Grewal S."/>
            <person name="Gyaltsen K."/>
            <person name="Hafez N."/>
            <person name="Hagos B."/>
            <person name="Hall J."/>
            <person name="Henson C."/>
            <person name="Hollinger A."/>
            <person name="Honan T."/>
            <person name="Huard M.D."/>
            <person name="Hughes L."/>
            <person name="Hurhula B."/>
            <person name="Husby M.E."/>
            <person name="Kamat A."/>
            <person name="Kanga B."/>
            <person name="Kashin S."/>
            <person name="Khazanovich D."/>
            <person name="Kisner P."/>
            <person name="Lance K."/>
            <person name="Lara M."/>
            <person name="Lee W."/>
            <person name="Lennon N."/>
            <person name="Letendre F."/>
            <person name="LeVine R."/>
            <person name="Lipovsky A."/>
            <person name="Liu X."/>
            <person name="Liu J."/>
            <person name="Liu S."/>
            <person name="Lokyitsang T."/>
            <person name="Lokyitsang Y."/>
            <person name="Lubonja R."/>
            <person name="Lui A."/>
            <person name="MacDonald P."/>
            <person name="Magnisalis V."/>
            <person name="Maru K."/>
            <person name="Matthews C."/>
            <person name="McCusker W."/>
            <person name="McDonough S."/>
            <person name="Mehta T."/>
            <person name="Meldrim J."/>
            <person name="Meneus L."/>
            <person name="Mihai O."/>
            <person name="Mihalev A."/>
            <person name="Mihova T."/>
            <person name="Mittelman R."/>
            <person name="Mlenga V."/>
            <person name="Montmayeur A."/>
            <person name="Mulrain L."/>
            <person name="Navidi A."/>
            <person name="Naylor J."/>
            <person name="Negash T."/>
            <person name="Nguyen T."/>
            <person name="Nguyen N."/>
            <person name="Nicol R."/>
            <person name="Norbu C."/>
            <person name="Norbu N."/>
            <person name="Novod N."/>
            <person name="O'Neill B."/>
            <person name="Osman S."/>
            <person name="Markiewicz E."/>
            <person name="Oyono O.L."/>
            <person name="Patti C."/>
            <person name="Phunkhang P."/>
            <person name="Pierre F."/>
            <person name="Priest M."/>
            <person name="Raghuraman S."/>
            <person name="Rege F."/>
            <person name="Reyes R."/>
            <person name="Rise C."/>
            <person name="Rogov P."/>
            <person name="Ross K."/>
            <person name="Ryan E."/>
            <person name="Settipalli S."/>
            <person name="Shea T."/>
            <person name="Sherpa N."/>
            <person name="Shi L."/>
            <person name="Shih D."/>
            <person name="Sparrow T."/>
            <person name="Spaulding J."/>
            <person name="Stalker J."/>
            <person name="Stange-Thomann N."/>
            <person name="Stavropoulos S."/>
            <person name="Stone C."/>
            <person name="Strader C."/>
            <person name="Tesfaye S."/>
            <person name="Thomson T."/>
            <person name="Thoulutsang Y."/>
            <person name="Thoulutsang D."/>
            <person name="Topham K."/>
            <person name="Topping I."/>
            <person name="Tsamla T."/>
            <person name="Vassiliev H."/>
            <person name="Vo A."/>
            <person name="Wangchuk T."/>
            <person name="Wangdi T."/>
            <person name="Weiand M."/>
            <person name="Wilkinson J."/>
            <person name="Wilson A."/>
            <person name="Yadav S."/>
            <person name="Young G."/>
            <person name="Yu Q."/>
            <person name="Zembek L."/>
            <person name="Zhong D."/>
            <person name="Zimmer A."/>
            <person name="Zwirko Z."/>
            <person name="Jaffe D.B."/>
            <person name="Alvarez P."/>
            <person name="Brockman W."/>
            <person name="Butler J."/>
            <person name="Chin C."/>
            <person name="Gnerre S."/>
            <person name="MacCallum I."/>
            <person name="Graves J.A."/>
            <person name="Ponting C.P."/>
            <person name="Breen M."/>
            <person name="Samollow P.B."/>
            <person name="Lander E.S."/>
            <person name="Lindblad-Toh K."/>
        </authorList>
    </citation>
    <scope>NUCLEOTIDE SEQUENCE [LARGE SCALE GENOMIC DNA]</scope>
</reference>
<dbReference type="GO" id="GO:0004252">
    <property type="term" value="F:serine-type endopeptidase activity"/>
    <property type="evidence" value="ECO:0007669"/>
    <property type="project" value="UniProtKB-EC"/>
</dbReference>
<evidence type="ECO:0000259" key="26">
    <source>
        <dbReference type="PROSITE" id="PS50026"/>
    </source>
</evidence>
<feature type="disulfide bond" evidence="23">
    <location>
        <begin position="42"/>
        <end position="68"/>
    </location>
</feature>
<evidence type="ECO:0000256" key="13">
    <source>
        <dbReference type="ARBA" id="ARBA00023157"/>
    </source>
</evidence>
<dbReference type="InterPro" id="IPR043504">
    <property type="entry name" value="Peptidase_S1_PA_chymotrypsin"/>
</dbReference>
<evidence type="ECO:0000256" key="19">
    <source>
        <dbReference type="ARBA" id="ARBA00039367"/>
    </source>
</evidence>
<dbReference type="SMART" id="SM00181">
    <property type="entry name" value="EGF"/>
    <property type="match status" value="2"/>
</dbReference>
<protein>
    <recommendedName>
        <fullName evidence="19">Coagulation factor XII</fullName>
        <ecNumber evidence="18">3.4.21.38</ecNumber>
    </recommendedName>
    <alternativeName>
        <fullName evidence="20">Hageman factor</fullName>
    </alternativeName>
</protein>
<dbReference type="OrthoDB" id="9925451at2759"/>
<evidence type="ECO:0000313" key="30">
    <source>
        <dbReference type="Ensembl" id="ENSMODP00000005582.3"/>
    </source>
</evidence>
<feature type="disulfide bond" evidence="21">
    <location>
        <begin position="195"/>
        <end position="204"/>
    </location>
</feature>
<keyword evidence="12" id="KW-0865">Zymogen</keyword>
<dbReference type="GeneTree" id="ENSGT00940000161657"/>
<dbReference type="OMA" id="GPQPWCA"/>
<comment type="catalytic activity">
    <reaction evidence="16">
        <text>Selective cleavage of Arg-|-Ile bonds in factor VII to form factor VIIa and factor XI to form factor XIa.</text>
        <dbReference type="EC" id="3.4.21.38"/>
    </reaction>
</comment>
<evidence type="ECO:0000256" key="18">
    <source>
        <dbReference type="ARBA" id="ARBA00039013"/>
    </source>
</evidence>
<feature type="domain" description="EGF-like" evidence="26">
    <location>
        <begin position="89"/>
        <end position="125"/>
    </location>
</feature>
<evidence type="ECO:0000256" key="9">
    <source>
        <dbReference type="ARBA" id="ARBA00022801"/>
    </source>
</evidence>
<dbReference type="PROSITE" id="PS00135">
    <property type="entry name" value="TRYPSIN_SER"/>
    <property type="match status" value="1"/>
</dbReference>
<dbReference type="InterPro" id="IPR018114">
    <property type="entry name" value="TRYPSIN_HIS"/>
</dbReference>
<dbReference type="GO" id="GO:0051919">
    <property type="term" value="P:positive regulation of fibrinolysis"/>
    <property type="evidence" value="ECO:0007669"/>
    <property type="project" value="Ensembl"/>
</dbReference>
<feature type="domain" description="Peptidase S1" evidence="28">
    <location>
        <begin position="348"/>
        <end position="587"/>
    </location>
</feature>
<evidence type="ECO:0000256" key="22">
    <source>
        <dbReference type="PROSITE-ProRule" id="PRU00121"/>
    </source>
</evidence>
<dbReference type="GO" id="GO:0051788">
    <property type="term" value="P:response to misfolded protein"/>
    <property type="evidence" value="ECO:0007669"/>
    <property type="project" value="Ensembl"/>
</dbReference>
<dbReference type="CDD" id="cd00062">
    <property type="entry name" value="FN2"/>
    <property type="match status" value="1"/>
</dbReference>
<dbReference type="GO" id="GO:0007596">
    <property type="term" value="P:blood coagulation"/>
    <property type="evidence" value="ECO:0007669"/>
    <property type="project" value="UniProtKB-KW"/>
</dbReference>
<feature type="domain" description="Kringle" evidence="27">
    <location>
        <begin position="211"/>
        <end position="290"/>
    </location>
</feature>
<evidence type="ECO:0000256" key="4">
    <source>
        <dbReference type="ARBA" id="ARBA00022572"/>
    </source>
</evidence>
<dbReference type="Gene3D" id="2.10.25.10">
    <property type="entry name" value="Laminin"/>
    <property type="match status" value="2"/>
</dbReference>
<dbReference type="InterPro" id="IPR038178">
    <property type="entry name" value="Kringle_sf"/>
</dbReference>
<evidence type="ECO:0000256" key="8">
    <source>
        <dbReference type="ARBA" id="ARBA00022737"/>
    </source>
</evidence>
<dbReference type="CDD" id="cd00061">
    <property type="entry name" value="FN1"/>
    <property type="match status" value="1"/>
</dbReference>
<dbReference type="SMART" id="SM00020">
    <property type="entry name" value="Tryp_SPc"/>
    <property type="match status" value="1"/>
</dbReference>
<evidence type="ECO:0000259" key="27">
    <source>
        <dbReference type="PROSITE" id="PS50070"/>
    </source>
</evidence>
<dbReference type="RefSeq" id="XP_007474213.1">
    <property type="nucleotide sequence ID" value="XM_007474151.2"/>
</dbReference>
<dbReference type="SMART" id="SM00130">
    <property type="entry name" value="KR"/>
    <property type="match status" value="1"/>
</dbReference>
<dbReference type="PROSITE" id="PS01253">
    <property type="entry name" value="FN1_1"/>
    <property type="match status" value="1"/>
</dbReference>
<feature type="signal peptide" evidence="25">
    <location>
        <begin position="1"/>
        <end position="19"/>
    </location>
</feature>
<dbReference type="InterPro" id="IPR000001">
    <property type="entry name" value="Kringle"/>
</dbReference>
<keyword evidence="6" id="KW-0356">Hemostasis</keyword>
<dbReference type="PROSITE" id="PS50240">
    <property type="entry name" value="TRYPSIN_DOM"/>
    <property type="match status" value="1"/>
</dbReference>
<keyword evidence="7 25" id="KW-0732">Signal</keyword>
<gene>
    <name evidence="30" type="primary">F12</name>
</gene>
<dbReference type="PRINTS" id="PR00018">
    <property type="entry name" value="KRINGLE"/>
</dbReference>
<dbReference type="PANTHER" id="PTHR24264:SF46">
    <property type="entry name" value="COAGULATION FACTOR XII"/>
    <property type="match status" value="1"/>
</dbReference>
<keyword evidence="8" id="KW-0677">Repeat</keyword>
<dbReference type="PANTHER" id="PTHR24264">
    <property type="entry name" value="TRYPSIN-RELATED"/>
    <property type="match status" value="1"/>
</dbReference>
<dbReference type="CDD" id="cd00190">
    <property type="entry name" value="Tryp_SPc"/>
    <property type="match status" value="1"/>
</dbReference>
<dbReference type="InterPro" id="IPR036943">
    <property type="entry name" value="FN_type2_sf"/>
</dbReference>
<evidence type="ECO:0000256" key="11">
    <source>
        <dbReference type="ARBA" id="ARBA00023084"/>
    </source>
</evidence>
<feature type="disulfide bond" evidence="22">
    <location>
        <begin position="233"/>
        <end position="272"/>
    </location>
</feature>
<dbReference type="MEROPS" id="S01.211"/>
<keyword evidence="14" id="KW-0325">Glycoprotein</keyword>
<keyword evidence="9 24" id="KW-0378">Hydrolase</keyword>
<dbReference type="Pfam" id="PF00040">
    <property type="entry name" value="fn2"/>
    <property type="match status" value="1"/>
</dbReference>
<evidence type="ECO:0000256" key="7">
    <source>
        <dbReference type="ARBA" id="ARBA00022729"/>
    </source>
</evidence>
<dbReference type="GO" id="GO:0016540">
    <property type="term" value="P:protein autoprocessing"/>
    <property type="evidence" value="ECO:0007669"/>
    <property type="project" value="Ensembl"/>
</dbReference>
<evidence type="ECO:0000259" key="29">
    <source>
        <dbReference type="PROSITE" id="PS51092"/>
    </source>
</evidence>
<dbReference type="GO" id="GO:0031638">
    <property type="term" value="P:zymogen activation"/>
    <property type="evidence" value="ECO:0007669"/>
    <property type="project" value="Ensembl"/>
</dbReference>
<dbReference type="PROSITE" id="PS50070">
    <property type="entry name" value="KRINGLE_2"/>
    <property type="match status" value="1"/>
</dbReference>
<dbReference type="CDD" id="cd00054">
    <property type="entry name" value="EGF_CA"/>
    <property type="match status" value="2"/>
</dbReference>
<evidence type="ECO:0000256" key="10">
    <source>
        <dbReference type="ARBA" id="ARBA00022825"/>
    </source>
</evidence>
<dbReference type="GO" id="GO:0008236">
    <property type="term" value="F:serine-type peptidase activity"/>
    <property type="evidence" value="ECO:0000318"/>
    <property type="project" value="GO_Central"/>
</dbReference>
<dbReference type="FunFam" id="2.40.20.10:FF:000016">
    <property type="entry name" value="Coagulation factor XII"/>
    <property type="match status" value="1"/>
</dbReference>
<dbReference type="PROSITE" id="PS00023">
    <property type="entry name" value="FN2_1"/>
    <property type="match status" value="1"/>
</dbReference>
<dbReference type="GO" id="GO:0005509">
    <property type="term" value="F:calcium ion binding"/>
    <property type="evidence" value="ECO:0007669"/>
    <property type="project" value="InterPro"/>
</dbReference>
<proteinExistence type="predicted"/>
<dbReference type="Pfam" id="PF00089">
    <property type="entry name" value="Trypsin"/>
    <property type="match status" value="1"/>
</dbReference>
<dbReference type="InterPro" id="IPR050127">
    <property type="entry name" value="Serine_Proteases_S1"/>
</dbReference>
<evidence type="ECO:0000256" key="23">
    <source>
        <dbReference type="PROSITE-ProRule" id="PRU00479"/>
    </source>
</evidence>
<feature type="domain" description="EGF-like" evidence="26">
    <location>
        <begin position="169"/>
        <end position="205"/>
    </location>
</feature>
<dbReference type="HOGENOM" id="CLU_006842_18_1_1"/>
<dbReference type="SMART" id="SM00059">
    <property type="entry name" value="FN2"/>
    <property type="match status" value="1"/>
</dbReference>
<keyword evidence="3 21" id="KW-0245">EGF-like domain</keyword>
<dbReference type="SMART" id="SM00179">
    <property type="entry name" value="EGF_CA"/>
    <property type="match status" value="2"/>
</dbReference>
<dbReference type="eggNOG" id="KOG3627">
    <property type="taxonomic scope" value="Eukaryota"/>
</dbReference>
<evidence type="ECO:0000256" key="17">
    <source>
        <dbReference type="ARBA" id="ARBA00037517"/>
    </source>
</evidence>
<keyword evidence="15" id="KW-0280">Fibrinolysis</keyword>
<dbReference type="InterPro" id="IPR000083">
    <property type="entry name" value="Fibronectin_type1"/>
</dbReference>
<dbReference type="InParanoid" id="F6UQB2"/>
<dbReference type="STRING" id="13616.ENSMODP00000005582"/>
<evidence type="ECO:0000256" key="12">
    <source>
        <dbReference type="ARBA" id="ARBA00023145"/>
    </source>
</evidence>
<reference evidence="30" key="2">
    <citation type="submission" date="2025-08" db="UniProtKB">
        <authorList>
            <consortium name="Ensembl"/>
        </authorList>
    </citation>
    <scope>IDENTIFICATION</scope>
</reference>
<dbReference type="PROSITE" id="PS51092">
    <property type="entry name" value="FN2_2"/>
    <property type="match status" value="1"/>
</dbReference>
<dbReference type="GeneID" id="100031953"/>
<dbReference type="GO" id="GO:0005615">
    <property type="term" value="C:extracellular space"/>
    <property type="evidence" value="ECO:0007669"/>
    <property type="project" value="Ensembl"/>
</dbReference>
<dbReference type="Gene3D" id="2.40.20.10">
    <property type="entry name" value="Plasminogen Kringle 4"/>
    <property type="match status" value="1"/>
</dbReference>
<dbReference type="GO" id="GO:0010756">
    <property type="term" value="P:positive regulation of plasminogen activation"/>
    <property type="evidence" value="ECO:0007669"/>
    <property type="project" value="Ensembl"/>
</dbReference>
<dbReference type="FunCoup" id="F6UQB2">
    <property type="interactions" value="88"/>
</dbReference>
<dbReference type="AlphaFoldDB" id="F6UQB2"/>
<dbReference type="CTD" id="2161"/>
<keyword evidence="31" id="KW-1185">Reference proteome</keyword>
<evidence type="ECO:0000256" key="24">
    <source>
        <dbReference type="RuleBase" id="RU363034"/>
    </source>
</evidence>
<dbReference type="PROSITE" id="PS50026">
    <property type="entry name" value="EGF_3"/>
    <property type="match status" value="2"/>
</dbReference>
<dbReference type="SUPFAM" id="SSF50494">
    <property type="entry name" value="Trypsin-like serine proteases"/>
    <property type="match status" value="1"/>
</dbReference>
<dbReference type="InterPro" id="IPR001314">
    <property type="entry name" value="Peptidase_S1A"/>
</dbReference>
<dbReference type="InterPro" id="IPR000742">
    <property type="entry name" value="EGF"/>
</dbReference>
<dbReference type="Gene3D" id="2.10.10.10">
    <property type="entry name" value="Fibronectin, type II, collagen-binding"/>
    <property type="match status" value="1"/>
</dbReference>
<dbReference type="PRINTS" id="PR00013">
    <property type="entry name" value="FNTYPEII"/>
</dbReference>
<feature type="disulfide bond" evidence="21">
    <location>
        <begin position="115"/>
        <end position="124"/>
    </location>
</feature>
<dbReference type="SMART" id="SM00058">
    <property type="entry name" value="FN1"/>
    <property type="match status" value="1"/>
</dbReference>
<dbReference type="InterPro" id="IPR001254">
    <property type="entry name" value="Trypsin_dom"/>
</dbReference>
<evidence type="ECO:0000256" key="21">
    <source>
        <dbReference type="PROSITE-ProRule" id="PRU00076"/>
    </source>
</evidence>
<comment type="caution">
    <text evidence="21">Lacks conserved residue(s) required for the propagation of feature annotation.</text>
</comment>
<keyword evidence="5 24" id="KW-0645">Protease</keyword>
<feature type="domain" description="Fibronectin type-II" evidence="29">
    <location>
        <begin position="37"/>
        <end position="85"/>
    </location>
</feature>
<comment type="function">
    <text evidence="17">Factor XII is a serum glycoprotein that participates in the initiation of blood coagulation, fibrinolysis, and the generation of bradykinin and angiotensin. Prekallikrein is cleaved by factor XII to form kallikrein, which then cleaves factor XII first to alpha-factor XIIa and then trypsin cleaves it to beta-factor XIIa. Alpha-factor XIIa activates factor XI to factor XIa.</text>
</comment>
<keyword evidence="2" id="KW-0964">Secreted</keyword>
<dbReference type="Proteomes" id="UP000002280">
    <property type="component" value="Chromosome 1"/>
</dbReference>
<dbReference type="Bgee" id="ENSMODG00000004523">
    <property type="expression patterns" value="Expressed in liver and 9 other cell types or tissues"/>
</dbReference>
<keyword evidence="11" id="KW-0094">Blood coagulation</keyword>
<dbReference type="FunFam" id="2.10.10.10:FF:000003">
    <property type="entry name" value="binder of sperm protein homolog 1"/>
    <property type="match status" value="1"/>
</dbReference>
<dbReference type="InterPro" id="IPR009003">
    <property type="entry name" value="Peptidase_S1_PA"/>
</dbReference>
<dbReference type="KEGG" id="mdo:100031953"/>
<dbReference type="Pfam" id="PF00039">
    <property type="entry name" value="fn1"/>
    <property type="match status" value="1"/>
</dbReference>
<dbReference type="SUPFAM" id="SSF57196">
    <property type="entry name" value="EGF/Laminin"/>
    <property type="match status" value="1"/>
</dbReference>
<evidence type="ECO:0000313" key="31">
    <source>
        <dbReference type="Proteomes" id="UP000002280"/>
    </source>
</evidence>
<dbReference type="Pfam" id="PF00051">
    <property type="entry name" value="Kringle"/>
    <property type="match status" value="1"/>
</dbReference>
<keyword evidence="13 23" id="KW-1015">Disulfide bond</keyword>
<dbReference type="FunFam" id="2.40.10.10:FF:000098">
    <property type="entry name" value="Coagulation factor XII"/>
    <property type="match status" value="1"/>
</dbReference>
<dbReference type="PROSITE" id="PS00022">
    <property type="entry name" value="EGF_1"/>
    <property type="match status" value="2"/>
</dbReference>
<dbReference type="EC" id="3.4.21.38" evidence="18"/>
<keyword evidence="10 24" id="KW-0720">Serine protease</keyword>
<dbReference type="Pfam" id="PF00008">
    <property type="entry name" value="EGF"/>
    <property type="match status" value="1"/>
</dbReference>
<keyword evidence="4 22" id="KW-0420">Kringle</keyword>
<name>F6UQB2_MONDO</name>
<dbReference type="eggNOG" id="KOG1217">
    <property type="taxonomic scope" value="Eukaryota"/>
</dbReference>
<evidence type="ECO:0000256" key="14">
    <source>
        <dbReference type="ARBA" id="ARBA00023180"/>
    </source>
</evidence>
<dbReference type="GO" id="GO:0042730">
    <property type="term" value="P:fibrinolysis"/>
    <property type="evidence" value="ECO:0007669"/>
    <property type="project" value="UniProtKB-KW"/>
</dbReference>
<dbReference type="CDD" id="cd00108">
    <property type="entry name" value="KR"/>
    <property type="match status" value="1"/>
</dbReference>
<sequence>MQILLLLGILMLGLGPALTAPPWKTSKDPFTTAVLVTSGEPCYFPFQYRGQLHHRCTKKGRPGPHAWCATTDNYDRDQQWVYCLESKKVKDHCKQNPCQRGGTCINTVHGARCLCAPHLMGQYCQKEKCYQPQLRQFFNENETWLRAEPPRVAKCQCKGPSADCKWLPNSQGCLDNPCLHGGMCLEAEGQSVCHCPPNYVGHFCEIDTSARCYNGQGLTYRGTAQTTLSGKQCQPWSSEITYQHLSREHVLTMGLGNHPYCRNPDNDTSPWCFVFSGTQLSWEYCRLTQCQDPTQNPAIASQYPTLPPPLSFTALPKEGLVSQAPGWKIDSVACGQRQRKRLSGLNRVMGGLVALPGAHPYIAALYLGQNFCAGSLISACWVLTAAHCLEDRPAPELLKVVLGQQRHNESCQQCQEFSVREYRLHEHFQTHTFQHDIALVRLQEREDGNCARFSPFVQPVCLPETVEPPGDASSCQVAGWGYQYEEAEDYASYLQEAEIPIISQERCSAKDVHGTSVTRDMLCAGFLEGGTDACQGDSGGPLVCEEKEGRLTLRGVVSWGSGCGNRNKPGVYADVASHLEWIRERVAF</sequence>
<dbReference type="GO" id="GO:0030194">
    <property type="term" value="P:positive regulation of blood coagulation"/>
    <property type="evidence" value="ECO:0007669"/>
    <property type="project" value="Ensembl"/>
</dbReference>
<dbReference type="GO" id="GO:0002542">
    <property type="term" value="P:Factor XII activation"/>
    <property type="evidence" value="ECO:0007669"/>
    <property type="project" value="Ensembl"/>
</dbReference>
<evidence type="ECO:0000256" key="3">
    <source>
        <dbReference type="ARBA" id="ARBA00022536"/>
    </source>
</evidence>
<dbReference type="PROSITE" id="PS00021">
    <property type="entry name" value="KRINGLE_1"/>
    <property type="match status" value="1"/>
</dbReference>
<dbReference type="PRINTS" id="PR00722">
    <property type="entry name" value="CHYMOTRYPSIN"/>
</dbReference>
<evidence type="ECO:0000256" key="20">
    <source>
        <dbReference type="ARBA" id="ARBA00042651"/>
    </source>
</evidence>
<dbReference type="InterPro" id="IPR013806">
    <property type="entry name" value="Kringle-like"/>
</dbReference>
<dbReference type="FunFam" id="2.40.10.10:FF:000097">
    <property type="entry name" value="Coagulation factor XII"/>
    <property type="match status" value="1"/>
</dbReference>
<dbReference type="InterPro" id="IPR001881">
    <property type="entry name" value="EGF-like_Ca-bd_dom"/>
</dbReference>
<organism evidence="30 31">
    <name type="scientific">Monodelphis domestica</name>
    <name type="common">Gray short-tailed opossum</name>
    <dbReference type="NCBI Taxonomy" id="13616"/>
    <lineage>
        <taxon>Eukaryota</taxon>
        <taxon>Metazoa</taxon>
        <taxon>Chordata</taxon>
        <taxon>Craniata</taxon>
        <taxon>Vertebrata</taxon>
        <taxon>Euteleostomi</taxon>
        <taxon>Mammalia</taxon>
        <taxon>Metatheria</taxon>
        <taxon>Didelphimorphia</taxon>
        <taxon>Didelphidae</taxon>
        <taxon>Monodelphis</taxon>
    </lineage>
</organism>
<evidence type="ECO:0000256" key="6">
    <source>
        <dbReference type="ARBA" id="ARBA00022696"/>
    </source>
</evidence>
<evidence type="ECO:0000256" key="15">
    <source>
        <dbReference type="ARBA" id="ARBA00023281"/>
    </source>
</evidence>
<feature type="disulfide bond" evidence="23">
    <location>
        <begin position="56"/>
        <end position="83"/>
    </location>
</feature>
<feature type="chain" id="PRO_5003343353" description="Coagulation factor XII" evidence="25">
    <location>
        <begin position="20"/>
        <end position="588"/>
    </location>
</feature>
<dbReference type="InterPro" id="IPR000562">
    <property type="entry name" value="FN_type2_dom"/>
</dbReference>
<dbReference type="Gene3D" id="2.40.10.10">
    <property type="entry name" value="Trypsin-like serine proteases"/>
    <property type="match status" value="2"/>
</dbReference>
<evidence type="ECO:0000256" key="16">
    <source>
        <dbReference type="ARBA" id="ARBA00036304"/>
    </source>
</evidence>
<comment type="subcellular location">
    <subcellularLocation>
        <location evidence="1">Secreted</location>
    </subcellularLocation>
</comment>
<dbReference type="SUPFAM" id="SSF57440">
    <property type="entry name" value="Kringle-like"/>
    <property type="match status" value="2"/>
</dbReference>
<accession>F6UQB2</accession>
<evidence type="ECO:0000256" key="2">
    <source>
        <dbReference type="ARBA" id="ARBA00022525"/>
    </source>
</evidence>
<dbReference type="InterPro" id="IPR033116">
    <property type="entry name" value="TRYPSIN_SER"/>
</dbReference>
<evidence type="ECO:0000259" key="28">
    <source>
        <dbReference type="PROSITE" id="PS50240"/>
    </source>
</evidence>
<reference evidence="30" key="3">
    <citation type="submission" date="2025-09" db="UniProtKB">
        <authorList>
            <consortium name="Ensembl"/>
        </authorList>
    </citation>
    <scope>IDENTIFICATION</scope>
</reference>
<evidence type="ECO:0000256" key="5">
    <source>
        <dbReference type="ARBA" id="ARBA00022670"/>
    </source>
</evidence>
<dbReference type="InterPro" id="IPR018056">
    <property type="entry name" value="Kringle_CS"/>
</dbReference>
<evidence type="ECO:0000256" key="1">
    <source>
        <dbReference type="ARBA" id="ARBA00004613"/>
    </source>
</evidence>